<dbReference type="Proteomes" id="UP000001542">
    <property type="component" value="Unassembled WGS sequence"/>
</dbReference>
<sequence length="501" mass="57686">MYEDQFYNENLRFLHSVGKVNNNIPFVEYLAPLFPLDFYPAGDKTWNRRVDFLNRQYFTKMEASKISIITWNVASNIPPVNPDECEFIFDAKEPIICISLEEVEMSVQSAMIGNSPHLEDWHNVFIKAGLKNGYRSIHHSMLGSVYVEIFIKNDLHHKSEIIGIETIRFGGAGTLANKSAIFVTMKVAETTISYCGCHLIPHRENLQVRNEQLQTIISKLNEIDSDYKFISGDLNYRLQLDYDDCINICLENGISKLLPHDELLQEKFPIIEGEIAFLPTYRFDKNSQIYDTSKKQRVPSYCDRIIAVKNENLKFETESNNMIFETDIIRDTKIGEFAGESYFGVSTGEPNYPISPKPIQYRSFKNVTISDHRPVNAVFEFTLCVIDEERKSLYLKIKNKRRDELSMLSIPHLTVDKRSFVLKSDDQIELMNNSCATAEWNIDKLDTLDISPLKGTLPPGEKQVLKISPINLKDFELVTININEGNPLFLEILEKDQNHKV</sequence>
<dbReference type="VEuPathDB" id="TrichDB:TVAGG3_0010390"/>
<keyword evidence="2" id="KW-0540">Nuclease</keyword>
<dbReference type="KEGG" id="tva:4744589"/>
<evidence type="ECO:0000313" key="3">
    <source>
        <dbReference type="Proteomes" id="UP000001542"/>
    </source>
</evidence>
<dbReference type="AlphaFoldDB" id="A2G7C6"/>
<accession>A2G7C6</accession>
<reference evidence="2" key="1">
    <citation type="submission" date="2006-10" db="EMBL/GenBank/DDBJ databases">
        <authorList>
            <person name="Amadeo P."/>
            <person name="Zhao Q."/>
            <person name="Wortman J."/>
            <person name="Fraser-Liggett C."/>
            <person name="Carlton J."/>
        </authorList>
    </citation>
    <scope>NUCLEOTIDE SEQUENCE</scope>
    <source>
        <strain evidence="2">G3</strain>
    </source>
</reference>
<name>A2G7C6_TRIV3</name>
<keyword evidence="3" id="KW-1185">Reference proteome</keyword>
<dbReference type="InterPro" id="IPR000300">
    <property type="entry name" value="IPPc"/>
</dbReference>
<dbReference type="Pfam" id="PF22669">
    <property type="entry name" value="Exo_endo_phos2"/>
    <property type="match status" value="1"/>
</dbReference>
<dbReference type="Gene3D" id="3.60.10.10">
    <property type="entry name" value="Endonuclease/exonuclease/phosphatase"/>
    <property type="match status" value="1"/>
</dbReference>
<evidence type="ECO:0000313" key="2">
    <source>
        <dbReference type="EMBL" id="EAX86941.1"/>
    </source>
</evidence>
<dbReference type="STRING" id="5722.A2G7C6"/>
<organism evidence="2 3">
    <name type="scientific">Trichomonas vaginalis (strain ATCC PRA-98 / G3)</name>
    <dbReference type="NCBI Taxonomy" id="412133"/>
    <lineage>
        <taxon>Eukaryota</taxon>
        <taxon>Metamonada</taxon>
        <taxon>Parabasalia</taxon>
        <taxon>Trichomonadida</taxon>
        <taxon>Trichomonadidae</taxon>
        <taxon>Trichomonas</taxon>
    </lineage>
</organism>
<dbReference type="InterPro" id="IPR046985">
    <property type="entry name" value="IP5"/>
</dbReference>
<dbReference type="SUPFAM" id="SSF56219">
    <property type="entry name" value="DNase I-like"/>
    <property type="match status" value="1"/>
</dbReference>
<gene>
    <name evidence="2" type="ORF">TVAG_279690</name>
</gene>
<dbReference type="OrthoDB" id="7862313at2759"/>
<evidence type="ECO:0000259" key="1">
    <source>
        <dbReference type="SMART" id="SM00128"/>
    </source>
</evidence>
<dbReference type="PANTHER" id="PTHR11200">
    <property type="entry name" value="INOSITOL 5-PHOSPHATASE"/>
    <property type="match status" value="1"/>
</dbReference>
<keyword evidence="2" id="KW-0255">Endonuclease</keyword>
<dbReference type="VEuPathDB" id="TrichDB:TVAG_255810"/>
<dbReference type="GO" id="GO:0004439">
    <property type="term" value="F:phosphatidylinositol-4,5-bisphosphate 5-phosphatase activity"/>
    <property type="evidence" value="ECO:0000318"/>
    <property type="project" value="GO_Central"/>
</dbReference>
<protein>
    <submittedName>
        <fullName evidence="2">Endonuclease/Exonuclease/phosphatase family protein</fullName>
    </submittedName>
</protein>
<dbReference type="RefSeq" id="XP_001299871.1">
    <property type="nucleotide sequence ID" value="XM_001299870.1"/>
</dbReference>
<dbReference type="GO" id="GO:0004519">
    <property type="term" value="F:endonuclease activity"/>
    <property type="evidence" value="ECO:0007669"/>
    <property type="project" value="UniProtKB-KW"/>
</dbReference>
<dbReference type="EMBL" id="DS114542">
    <property type="protein sequence ID" value="EAX86941.1"/>
    <property type="molecule type" value="Genomic_DNA"/>
</dbReference>
<reference evidence="2" key="2">
    <citation type="journal article" date="2007" name="Science">
        <title>Draft genome sequence of the sexually transmitted pathogen Trichomonas vaginalis.</title>
        <authorList>
            <person name="Carlton J.M."/>
            <person name="Hirt R.P."/>
            <person name="Silva J.C."/>
            <person name="Delcher A.L."/>
            <person name="Schatz M."/>
            <person name="Zhao Q."/>
            <person name="Wortman J.R."/>
            <person name="Bidwell S.L."/>
            <person name="Alsmark U.C.M."/>
            <person name="Besteiro S."/>
            <person name="Sicheritz-Ponten T."/>
            <person name="Noel C.J."/>
            <person name="Dacks J.B."/>
            <person name="Foster P.G."/>
            <person name="Simillion C."/>
            <person name="Van de Peer Y."/>
            <person name="Miranda-Saavedra D."/>
            <person name="Barton G.J."/>
            <person name="Westrop G.D."/>
            <person name="Mueller S."/>
            <person name="Dessi D."/>
            <person name="Fiori P.L."/>
            <person name="Ren Q."/>
            <person name="Paulsen I."/>
            <person name="Zhang H."/>
            <person name="Bastida-Corcuera F.D."/>
            <person name="Simoes-Barbosa A."/>
            <person name="Brown M.T."/>
            <person name="Hayes R.D."/>
            <person name="Mukherjee M."/>
            <person name="Okumura C.Y."/>
            <person name="Schneider R."/>
            <person name="Smith A.J."/>
            <person name="Vanacova S."/>
            <person name="Villalvazo M."/>
            <person name="Haas B.J."/>
            <person name="Pertea M."/>
            <person name="Feldblyum T.V."/>
            <person name="Utterback T.R."/>
            <person name="Shu C.L."/>
            <person name="Osoegawa K."/>
            <person name="de Jong P.J."/>
            <person name="Hrdy I."/>
            <person name="Horvathova L."/>
            <person name="Zubacova Z."/>
            <person name="Dolezal P."/>
            <person name="Malik S.B."/>
            <person name="Logsdon J.M. Jr."/>
            <person name="Henze K."/>
            <person name="Gupta A."/>
            <person name="Wang C.C."/>
            <person name="Dunne R.L."/>
            <person name="Upcroft J.A."/>
            <person name="Upcroft P."/>
            <person name="White O."/>
            <person name="Salzberg S.L."/>
            <person name="Tang P."/>
            <person name="Chiu C.-H."/>
            <person name="Lee Y.-S."/>
            <person name="Embley T.M."/>
            <person name="Coombs G.H."/>
            <person name="Mottram J.C."/>
            <person name="Tachezy J."/>
            <person name="Fraser-Liggett C.M."/>
            <person name="Johnson P.J."/>
        </authorList>
    </citation>
    <scope>NUCLEOTIDE SEQUENCE [LARGE SCALE GENOMIC DNA]</scope>
    <source>
        <strain evidence="2">G3</strain>
    </source>
</reference>
<keyword evidence="2" id="KW-0378">Hydrolase</keyword>
<dbReference type="SMART" id="SM00128">
    <property type="entry name" value="IPPc"/>
    <property type="match status" value="1"/>
</dbReference>
<dbReference type="InterPro" id="IPR036691">
    <property type="entry name" value="Endo/exonu/phosph_ase_sf"/>
</dbReference>
<dbReference type="GO" id="GO:0046856">
    <property type="term" value="P:phosphatidylinositol dephosphorylation"/>
    <property type="evidence" value="ECO:0007669"/>
    <property type="project" value="InterPro"/>
</dbReference>
<dbReference type="InParanoid" id="A2G7C6"/>
<dbReference type="eggNOG" id="KOG0565">
    <property type="taxonomic scope" value="Eukaryota"/>
</dbReference>
<proteinExistence type="predicted"/>
<feature type="domain" description="Inositol polyphosphate-related phosphatase" evidence="1">
    <location>
        <begin position="62"/>
        <end position="387"/>
    </location>
</feature>
<dbReference type="PANTHER" id="PTHR11200:SF300">
    <property type="entry name" value="TYPE II INOSITOL 1,4,5-TRISPHOSPHATE 5-PHOSPHATASE"/>
    <property type="match status" value="1"/>
</dbReference>